<dbReference type="EMBL" id="CP020100">
    <property type="protein sequence ID" value="AQZ94999.1"/>
    <property type="molecule type" value="Genomic_DNA"/>
</dbReference>
<evidence type="ECO:0000256" key="4">
    <source>
        <dbReference type="SAM" id="Coils"/>
    </source>
</evidence>
<feature type="domain" description="Histidine kinase" evidence="5">
    <location>
        <begin position="188"/>
        <end position="396"/>
    </location>
</feature>
<evidence type="ECO:0000313" key="8">
    <source>
        <dbReference type="Proteomes" id="UP000243488"/>
    </source>
</evidence>
<protein>
    <recommendedName>
        <fullName evidence="2">histidine kinase</fullName>
        <ecNumber evidence="2">2.7.13.3</ecNumber>
    </recommendedName>
</protein>
<dbReference type="Gene3D" id="1.10.287.130">
    <property type="match status" value="1"/>
</dbReference>
<dbReference type="CDD" id="cd00082">
    <property type="entry name" value="HisKA"/>
    <property type="match status" value="1"/>
</dbReference>
<dbReference type="InterPro" id="IPR036097">
    <property type="entry name" value="HisK_dim/P_sf"/>
</dbReference>
<dbReference type="Pfam" id="PF02518">
    <property type="entry name" value="HATPase_c"/>
    <property type="match status" value="1"/>
</dbReference>
<dbReference type="CDD" id="cd00130">
    <property type="entry name" value="PAS"/>
    <property type="match status" value="1"/>
</dbReference>
<dbReference type="GO" id="GO:0000155">
    <property type="term" value="F:phosphorelay sensor kinase activity"/>
    <property type="evidence" value="ECO:0007669"/>
    <property type="project" value="InterPro"/>
</dbReference>
<dbReference type="InterPro" id="IPR003661">
    <property type="entry name" value="HisK_dim/P_dom"/>
</dbReference>
<keyword evidence="4" id="KW-0175">Coiled coil</keyword>
<dbReference type="AlphaFoldDB" id="A0A1V0B4Y7"/>
<comment type="catalytic activity">
    <reaction evidence="1">
        <text>ATP + protein L-histidine = ADP + protein N-phospho-L-histidine.</text>
        <dbReference type="EC" id="2.7.13.3"/>
    </reaction>
</comment>
<dbReference type="SMART" id="SM00387">
    <property type="entry name" value="HATPase_c"/>
    <property type="match status" value="1"/>
</dbReference>
<dbReference type="InterPro" id="IPR035965">
    <property type="entry name" value="PAS-like_dom_sf"/>
</dbReference>
<dbReference type="InterPro" id="IPR000014">
    <property type="entry name" value="PAS"/>
</dbReference>
<sequence length="400" mass="44073">MAVSAHSLPDNRQSPTEAVQAERIEQSRALLEQVSAQLIESHALLEAQVDTLKRQLADMHAQRTQELAEKACVTARLQNLLDLLPGGVVVLDGRGVVREANPVARELLGEPLEGQLWRDLIQERFAPREDDYHEVSLRSGRRVSLATRSLRGEPGQLILINDLTETRELQARLARHERLSALGRMVASLAHQIRTPLSTALLYASHLGDDALSLEQRQRFSLRLKDRLQAMEQQVRDMLLFARGDLPLEDRLTPPALFERLRLQAEPVLEQAGIKCRWVDLCPPQGWLRCNAETLVSALLNLVENACQAGSMSSGLKVVARRLEGQLSLCVVDNGPGMSAELLARLAEPFHTTKPQGTGLGLAVVKSVVRAHGGAFHLRSKVGRGTCAEVLLPIQLGGEE</sequence>
<reference evidence="7 8" key="1">
    <citation type="submission" date="2017-03" db="EMBL/GenBank/DDBJ databases">
        <title>Complete genome sequence of the novel DNRA strain Pseudomonas sp. S-6-2 isolated from Chinese polluted river sediment. Journal of Biotechnology.</title>
        <authorList>
            <person name="Li J."/>
            <person name="Xiang F."/>
            <person name="Wang L."/>
            <person name="Xi L."/>
            <person name="Liu J."/>
        </authorList>
    </citation>
    <scope>NUCLEOTIDE SEQUENCE [LARGE SCALE GENOMIC DNA]</scope>
    <source>
        <strain evidence="7 8">S-6-2</strain>
    </source>
</reference>
<dbReference type="PROSITE" id="PS50112">
    <property type="entry name" value="PAS"/>
    <property type="match status" value="1"/>
</dbReference>
<organism evidence="7 8">
    <name type="scientific">Halopseudomonas phragmitis</name>
    <dbReference type="NCBI Taxonomy" id="1931241"/>
    <lineage>
        <taxon>Bacteria</taxon>
        <taxon>Pseudomonadati</taxon>
        <taxon>Pseudomonadota</taxon>
        <taxon>Gammaproteobacteria</taxon>
        <taxon>Pseudomonadales</taxon>
        <taxon>Pseudomonadaceae</taxon>
        <taxon>Halopseudomonas</taxon>
    </lineage>
</organism>
<evidence type="ECO:0000259" key="5">
    <source>
        <dbReference type="PROSITE" id="PS50109"/>
    </source>
</evidence>
<evidence type="ECO:0000256" key="2">
    <source>
        <dbReference type="ARBA" id="ARBA00012438"/>
    </source>
</evidence>
<keyword evidence="7" id="KW-0808">Transferase</keyword>
<dbReference type="InterPro" id="IPR036890">
    <property type="entry name" value="HATPase_C_sf"/>
</dbReference>
<dbReference type="CDD" id="cd00075">
    <property type="entry name" value="HATPase"/>
    <property type="match status" value="1"/>
</dbReference>
<dbReference type="RefSeq" id="WP_080049868.1">
    <property type="nucleotide sequence ID" value="NZ_CP020100.1"/>
</dbReference>
<dbReference type="SMART" id="SM00388">
    <property type="entry name" value="HisKA"/>
    <property type="match status" value="1"/>
</dbReference>
<dbReference type="Pfam" id="PF13188">
    <property type="entry name" value="PAS_8"/>
    <property type="match status" value="1"/>
</dbReference>
<evidence type="ECO:0000313" key="7">
    <source>
        <dbReference type="EMBL" id="AQZ94999.1"/>
    </source>
</evidence>
<dbReference type="InterPro" id="IPR005467">
    <property type="entry name" value="His_kinase_dom"/>
</dbReference>
<dbReference type="SUPFAM" id="SSF47384">
    <property type="entry name" value="Homodimeric domain of signal transducing histidine kinase"/>
    <property type="match status" value="1"/>
</dbReference>
<keyword evidence="8" id="KW-1185">Reference proteome</keyword>
<dbReference type="SMART" id="SM00091">
    <property type="entry name" value="PAS"/>
    <property type="match status" value="1"/>
</dbReference>
<evidence type="ECO:0000259" key="6">
    <source>
        <dbReference type="PROSITE" id="PS50112"/>
    </source>
</evidence>
<dbReference type="PANTHER" id="PTHR43065:SF29">
    <property type="entry name" value="SENSOR PROTEIN KINASE FLES"/>
    <property type="match status" value="1"/>
</dbReference>
<dbReference type="InterPro" id="IPR003594">
    <property type="entry name" value="HATPase_dom"/>
</dbReference>
<feature type="domain" description="PAS" evidence="6">
    <location>
        <begin position="73"/>
        <end position="129"/>
    </location>
</feature>
<dbReference type="Gene3D" id="3.30.450.20">
    <property type="entry name" value="PAS domain"/>
    <property type="match status" value="1"/>
</dbReference>
<dbReference type="PANTHER" id="PTHR43065">
    <property type="entry name" value="SENSOR HISTIDINE KINASE"/>
    <property type="match status" value="1"/>
</dbReference>
<dbReference type="STRING" id="1931241.BVH74_09655"/>
<dbReference type="PROSITE" id="PS50109">
    <property type="entry name" value="HIS_KIN"/>
    <property type="match status" value="1"/>
</dbReference>
<proteinExistence type="predicted"/>
<keyword evidence="7" id="KW-0418">Kinase</keyword>
<dbReference type="SUPFAM" id="SSF55874">
    <property type="entry name" value="ATPase domain of HSP90 chaperone/DNA topoisomerase II/histidine kinase"/>
    <property type="match status" value="1"/>
</dbReference>
<dbReference type="Pfam" id="PF00512">
    <property type="entry name" value="HisKA"/>
    <property type="match status" value="1"/>
</dbReference>
<dbReference type="KEGG" id="ppha:BVH74_09655"/>
<gene>
    <name evidence="7" type="ORF">BVH74_09655</name>
</gene>
<dbReference type="PRINTS" id="PR00344">
    <property type="entry name" value="BCTRLSENSOR"/>
</dbReference>
<feature type="coiled-coil region" evidence="4">
    <location>
        <begin position="35"/>
        <end position="62"/>
    </location>
</feature>
<dbReference type="Proteomes" id="UP000243488">
    <property type="component" value="Chromosome"/>
</dbReference>
<dbReference type="Gene3D" id="3.30.565.10">
    <property type="entry name" value="Histidine kinase-like ATPase, C-terminal domain"/>
    <property type="match status" value="1"/>
</dbReference>
<name>A0A1V0B4Y7_9GAMM</name>
<accession>A0A1V0B4Y7</accession>
<dbReference type="EC" id="2.7.13.3" evidence="2"/>
<keyword evidence="3" id="KW-0597">Phosphoprotein</keyword>
<dbReference type="SUPFAM" id="SSF55785">
    <property type="entry name" value="PYP-like sensor domain (PAS domain)"/>
    <property type="match status" value="1"/>
</dbReference>
<dbReference type="InterPro" id="IPR004358">
    <property type="entry name" value="Sig_transdc_His_kin-like_C"/>
</dbReference>
<evidence type="ECO:0000256" key="3">
    <source>
        <dbReference type="ARBA" id="ARBA00022553"/>
    </source>
</evidence>
<evidence type="ECO:0000256" key="1">
    <source>
        <dbReference type="ARBA" id="ARBA00000085"/>
    </source>
</evidence>